<sequence>MPGEVKFNSYGIPYVVEFANVSIWPRPPMRWADSASAVPGKALSPLTRSNTMPNPQTNKPLPSLPGEKRGRSKSLKIFRTKTSALGVEEEREEEAPSRRPAVRRNTSTLTMGAPYTAHRHAKVFDIPTPPPSSSAVSSLQSTLVDLHFDPEIEGDLEAPDTDAVADPLSTPTGSDFHLRSGGLFVELPPISHPSSSSATPLPPTPDIAHERKLHKISRKIAKAVLAAGMDTPASKNAQTQSHEQSAGSAKGKGEALFAGTYGQVRAAFRSAGLVTTPCEGDGLVDATRLGAVFVANRNDHGTVVFSTIVLWG</sequence>
<evidence type="ECO:0000313" key="2">
    <source>
        <dbReference type="Proteomes" id="UP000814033"/>
    </source>
</evidence>
<gene>
    <name evidence="1" type="ORF">FA95DRAFT_1593816</name>
</gene>
<dbReference type="EMBL" id="MU275860">
    <property type="protein sequence ID" value="KAI0050549.1"/>
    <property type="molecule type" value="Genomic_DNA"/>
</dbReference>
<name>A0ACB8S2N0_9AGAM</name>
<accession>A0ACB8S2N0</accession>
<dbReference type="Proteomes" id="UP000814033">
    <property type="component" value="Unassembled WGS sequence"/>
</dbReference>
<reference evidence="1" key="2">
    <citation type="journal article" date="2022" name="New Phytol.">
        <title>Evolutionary transition to the ectomycorrhizal habit in the genomes of a hyperdiverse lineage of mushroom-forming fungi.</title>
        <authorList>
            <person name="Looney B."/>
            <person name="Miyauchi S."/>
            <person name="Morin E."/>
            <person name="Drula E."/>
            <person name="Courty P.E."/>
            <person name="Kohler A."/>
            <person name="Kuo A."/>
            <person name="LaButti K."/>
            <person name="Pangilinan J."/>
            <person name="Lipzen A."/>
            <person name="Riley R."/>
            <person name="Andreopoulos W."/>
            <person name="He G."/>
            <person name="Johnson J."/>
            <person name="Nolan M."/>
            <person name="Tritt A."/>
            <person name="Barry K.W."/>
            <person name="Grigoriev I.V."/>
            <person name="Nagy L.G."/>
            <person name="Hibbett D."/>
            <person name="Henrissat B."/>
            <person name="Matheny P.B."/>
            <person name="Labbe J."/>
            <person name="Martin F.M."/>
        </authorList>
    </citation>
    <scope>NUCLEOTIDE SEQUENCE</scope>
    <source>
        <strain evidence="1">FP105234-sp</strain>
    </source>
</reference>
<proteinExistence type="predicted"/>
<evidence type="ECO:0000313" key="1">
    <source>
        <dbReference type="EMBL" id="KAI0050549.1"/>
    </source>
</evidence>
<keyword evidence="2" id="KW-1185">Reference proteome</keyword>
<organism evidence="1 2">
    <name type="scientific">Auriscalpium vulgare</name>
    <dbReference type="NCBI Taxonomy" id="40419"/>
    <lineage>
        <taxon>Eukaryota</taxon>
        <taxon>Fungi</taxon>
        <taxon>Dikarya</taxon>
        <taxon>Basidiomycota</taxon>
        <taxon>Agaricomycotina</taxon>
        <taxon>Agaricomycetes</taxon>
        <taxon>Russulales</taxon>
        <taxon>Auriscalpiaceae</taxon>
        <taxon>Auriscalpium</taxon>
    </lineage>
</organism>
<reference evidence="1" key="1">
    <citation type="submission" date="2021-02" db="EMBL/GenBank/DDBJ databases">
        <authorList>
            <consortium name="DOE Joint Genome Institute"/>
            <person name="Ahrendt S."/>
            <person name="Looney B.P."/>
            <person name="Miyauchi S."/>
            <person name="Morin E."/>
            <person name="Drula E."/>
            <person name="Courty P.E."/>
            <person name="Chicoki N."/>
            <person name="Fauchery L."/>
            <person name="Kohler A."/>
            <person name="Kuo A."/>
            <person name="Labutti K."/>
            <person name="Pangilinan J."/>
            <person name="Lipzen A."/>
            <person name="Riley R."/>
            <person name="Andreopoulos W."/>
            <person name="He G."/>
            <person name="Johnson J."/>
            <person name="Barry K.W."/>
            <person name="Grigoriev I.V."/>
            <person name="Nagy L."/>
            <person name="Hibbett D."/>
            <person name="Henrissat B."/>
            <person name="Matheny P.B."/>
            <person name="Labbe J."/>
            <person name="Martin F."/>
        </authorList>
    </citation>
    <scope>NUCLEOTIDE SEQUENCE</scope>
    <source>
        <strain evidence="1">FP105234-sp</strain>
    </source>
</reference>
<comment type="caution">
    <text evidence="1">The sequence shown here is derived from an EMBL/GenBank/DDBJ whole genome shotgun (WGS) entry which is preliminary data.</text>
</comment>
<protein>
    <submittedName>
        <fullName evidence="1">Uncharacterized protein</fullName>
    </submittedName>
</protein>